<gene>
    <name evidence="1" type="ORF">HMPREF1097_01165</name>
</gene>
<dbReference type="HOGENOM" id="CLU_3166355_0_0_9"/>
<organism evidence="1 2">
    <name type="scientific">Enterocloster bolteae 90B8</name>
    <dbReference type="NCBI Taxonomy" id="997897"/>
    <lineage>
        <taxon>Bacteria</taxon>
        <taxon>Bacillati</taxon>
        <taxon>Bacillota</taxon>
        <taxon>Clostridia</taxon>
        <taxon>Lachnospirales</taxon>
        <taxon>Lachnospiraceae</taxon>
        <taxon>Enterocloster</taxon>
    </lineage>
</organism>
<sequence>MGYSNPNVENKESIYHEKFDIGGKQMIVIDEAYSVYKMVQLVDMEEG</sequence>
<proteinExistence type="predicted"/>
<evidence type="ECO:0000313" key="2">
    <source>
        <dbReference type="Proteomes" id="UP000013041"/>
    </source>
</evidence>
<comment type="caution">
    <text evidence="1">The sequence shown here is derived from an EMBL/GenBank/DDBJ whole genome shotgun (WGS) entry which is preliminary data.</text>
</comment>
<name>R0B9U7_9FIRM</name>
<evidence type="ECO:0000313" key="1">
    <source>
        <dbReference type="EMBL" id="ENZ41789.1"/>
    </source>
</evidence>
<dbReference type="RefSeq" id="WP_002571436.1">
    <property type="nucleotide sequence ID" value="NZ_KB851149.1"/>
</dbReference>
<dbReference type="EMBL" id="AGYG01000009">
    <property type="protein sequence ID" value="ENZ41789.1"/>
    <property type="molecule type" value="Genomic_DNA"/>
</dbReference>
<accession>R0B9U7</accession>
<protein>
    <submittedName>
        <fullName evidence="1">Uncharacterized protein</fullName>
    </submittedName>
</protein>
<dbReference type="AlphaFoldDB" id="R0B9U7"/>
<dbReference type="Proteomes" id="UP000013041">
    <property type="component" value="Unassembled WGS sequence"/>
</dbReference>
<reference evidence="1 2" key="1">
    <citation type="submission" date="2013-01" db="EMBL/GenBank/DDBJ databases">
        <title>The Genome Sequence of Clostridium bolteae 90B8.</title>
        <authorList>
            <consortium name="The Broad Institute Genome Sequencing Platform"/>
            <person name="Earl A."/>
            <person name="Ward D."/>
            <person name="Feldgarden M."/>
            <person name="Gevers D."/>
            <person name="Courvalin P."/>
            <person name="Lambert T."/>
            <person name="Walker B."/>
            <person name="Young S.K."/>
            <person name="Zeng Q."/>
            <person name="Gargeya S."/>
            <person name="Fitzgerald M."/>
            <person name="Haas B."/>
            <person name="Abouelleil A."/>
            <person name="Alvarado L."/>
            <person name="Arachchi H.M."/>
            <person name="Berlin A.M."/>
            <person name="Chapman S.B."/>
            <person name="Dewar J."/>
            <person name="Goldberg J."/>
            <person name="Griggs A."/>
            <person name="Gujja S."/>
            <person name="Hansen M."/>
            <person name="Howarth C."/>
            <person name="Imamovic A."/>
            <person name="Larimer J."/>
            <person name="McCowan C."/>
            <person name="Murphy C."/>
            <person name="Neiman D."/>
            <person name="Pearson M."/>
            <person name="Priest M."/>
            <person name="Roberts A."/>
            <person name="Saif S."/>
            <person name="Shea T."/>
            <person name="Sisk P."/>
            <person name="Sykes S."/>
            <person name="Wortman J."/>
            <person name="Nusbaum C."/>
            <person name="Birren B."/>
        </authorList>
    </citation>
    <scope>NUCLEOTIDE SEQUENCE [LARGE SCALE GENOMIC DNA]</scope>
    <source>
        <strain evidence="1 2">90B8</strain>
    </source>
</reference>
<dbReference type="PATRIC" id="fig|997897.5.peg.1242"/>